<dbReference type="AlphaFoldDB" id="A0A1I9YQT0"/>
<dbReference type="KEGG" id="pspw:BJG93_24730"/>
<protein>
    <submittedName>
        <fullName evidence="1">Uncharacterized protein</fullName>
    </submittedName>
</protein>
<organism evidence="1 2">
    <name type="scientific">Paraburkholderia sprentiae WSM5005</name>
    <dbReference type="NCBI Taxonomy" id="754502"/>
    <lineage>
        <taxon>Bacteria</taxon>
        <taxon>Pseudomonadati</taxon>
        <taxon>Pseudomonadota</taxon>
        <taxon>Betaproteobacteria</taxon>
        <taxon>Burkholderiales</taxon>
        <taxon>Burkholderiaceae</taxon>
        <taxon>Paraburkholderia</taxon>
    </lineage>
</organism>
<dbReference type="Proteomes" id="UP000179860">
    <property type="component" value="Chromosome 2"/>
</dbReference>
<reference evidence="1" key="1">
    <citation type="submission" date="2016-09" db="EMBL/GenBank/DDBJ databases">
        <title>The Complete Genome of Burkholderia sprentiae wsm5005.</title>
        <authorList>
            <person name="De Meyer S."/>
            <person name="Wang P."/>
            <person name="Terpolilli J."/>
        </authorList>
    </citation>
    <scope>NUCLEOTIDE SEQUENCE [LARGE SCALE GENOMIC DNA]</scope>
    <source>
        <strain evidence="1">WSM5005</strain>
    </source>
</reference>
<reference evidence="1" key="2">
    <citation type="submission" date="2021-06" db="EMBL/GenBank/DDBJ databases">
        <authorList>
            <person name="Rogers T.H."/>
            <person name="Ramsay J.P."/>
            <person name="Wang P."/>
            <person name="Terpolilli J."/>
        </authorList>
    </citation>
    <scope>NUCLEOTIDE SEQUENCE [LARGE SCALE GENOMIC DNA]</scope>
    <source>
        <strain evidence="1">WSM5005</strain>
    </source>
</reference>
<name>A0A1I9YQT0_9BURK</name>
<proteinExistence type="predicted"/>
<gene>
    <name evidence="1" type="ORF">BJG93_24730</name>
</gene>
<evidence type="ECO:0000313" key="1">
    <source>
        <dbReference type="EMBL" id="APA88552.1"/>
    </source>
</evidence>
<accession>A0A1I9YQT0</accession>
<evidence type="ECO:0000313" key="2">
    <source>
        <dbReference type="Proteomes" id="UP000179860"/>
    </source>
</evidence>
<sequence length="63" mass="6738">MRRFALILLVLVVAMLAARTVIHIEGNANAVNGIEGHTGTAKVPSTFATAHNPNNRQWSGICL</sequence>
<dbReference type="EMBL" id="CP017562">
    <property type="protein sequence ID" value="APA88552.1"/>
    <property type="molecule type" value="Genomic_DNA"/>
</dbReference>
<dbReference type="RefSeq" id="WP_027196042.1">
    <property type="nucleotide sequence ID" value="NZ_CP017562.2"/>
</dbReference>
<keyword evidence="2" id="KW-1185">Reference proteome</keyword>